<reference evidence="8 9" key="1">
    <citation type="submission" date="2018-11" db="EMBL/GenBank/DDBJ databases">
        <title>Complete genome sequence of Nocardioides baekrokdamisoli strain KCTC 39748.</title>
        <authorList>
            <person name="Kang S.W."/>
            <person name="Lee K.C."/>
            <person name="Kim K.K."/>
            <person name="Kim J.S."/>
            <person name="Kim D.S."/>
            <person name="Ko S.H."/>
            <person name="Yang S.H."/>
            <person name="Shin Y.K."/>
            <person name="Lee J.S."/>
        </authorList>
    </citation>
    <scope>NUCLEOTIDE SEQUENCE [LARGE SCALE GENOMIC DNA]</scope>
    <source>
        <strain evidence="8 9">KCTC 39748</strain>
    </source>
</reference>
<evidence type="ECO:0000313" key="9">
    <source>
        <dbReference type="Proteomes" id="UP000271573"/>
    </source>
</evidence>
<dbReference type="InterPro" id="IPR058717">
    <property type="entry name" value="Phage_L5_Integrase_N"/>
</dbReference>
<evidence type="ECO:0000313" key="8">
    <source>
        <dbReference type="EMBL" id="BBH17541.1"/>
    </source>
</evidence>
<dbReference type="PANTHER" id="PTHR30349:SF64">
    <property type="entry name" value="PROPHAGE INTEGRASE INTD-RELATED"/>
    <property type="match status" value="1"/>
</dbReference>
<evidence type="ECO:0000259" key="7">
    <source>
        <dbReference type="PROSITE" id="PS51900"/>
    </source>
</evidence>
<dbReference type="PROSITE" id="PS51900">
    <property type="entry name" value="CB"/>
    <property type="match status" value="1"/>
</dbReference>
<name>A0A3G9IV50_9ACTN</name>
<feature type="domain" description="Tyr recombinase" evidence="6">
    <location>
        <begin position="202"/>
        <end position="408"/>
    </location>
</feature>
<dbReference type="EMBL" id="AP019307">
    <property type="protein sequence ID" value="BBH17541.1"/>
    <property type="molecule type" value="Genomic_DNA"/>
</dbReference>
<evidence type="ECO:0000256" key="2">
    <source>
        <dbReference type="ARBA" id="ARBA00023125"/>
    </source>
</evidence>
<dbReference type="GO" id="GO:0003677">
    <property type="term" value="F:DNA binding"/>
    <property type="evidence" value="ECO:0007669"/>
    <property type="project" value="UniProtKB-UniRule"/>
</dbReference>
<dbReference type="PROSITE" id="PS51898">
    <property type="entry name" value="TYR_RECOMBINASE"/>
    <property type="match status" value="1"/>
</dbReference>
<keyword evidence="2 4" id="KW-0238">DNA-binding</keyword>
<evidence type="ECO:0000256" key="3">
    <source>
        <dbReference type="ARBA" id="ARBA00023172"/>
    </source>
</evidence>
<dbReference type="Gene3D" id="1.10.443.10">
    <property type="entry name" value="Intergrase catalytic core"/>
    <property type="match status" value="1"/>
</dbReference>
<keyword evidence="3" id="KW-0233">DNA recombination</keyword>
<feature type="region of interest" description="Disordered" evidence="5">
    <location>
        <begin position="408"/>
        <end position="428"/>
    </location>
</feature>
<evidence type="ECO:0000256" key="1">
    <source>
        <dbReference type="ARBA" id="ARBA00008857"/>
    </source>
</evidence>
<keyword evidence="9" id="KW-1185">Reference proteome</keyword>
<dbReference type="Proteomes" id="UP000271573">
    <property type="component" value="Chromosome"/>
</dbReference>
<evidence type="ECO:0000256" key="4">
    <source>
        <dbReference type="PROSITE-ProRule" id="PRU01248"/>
    </source>
</evidence>
<accession>A0A3G9IV50</accession>
<dbReference type="RefSeq" id="WP_164512554.1">
    <property type="nucleotide sequence ID" value="NZ_AP019307.1"/>
</dbReference>
<dbReference type="GO" id="GO:0015074">
    <property type="term" value="P:DNA integration"/>
    <property type="evidence" value="ECO:0007669"/>
    <property type="project" value="InterPro"/>
</dbReference>
<dbReference type="InterPro" id="IPR050090">
    <property type="entry name" value="Tyrosine_recombinase_XerCD"/>
</dbReference>
<dbReference type="Pfam" id="PF00589">
    <property type="entry name" value="Phage_integrase"/>
    <property type="match status" value="1"/>
</dbReference>
<feature type="domain" description="Core-binding (CB)" evidence="7">
    <location>
        <begin position="98"/>
        <end position="181"/>
    </location>
</feature>
<evidence type="ECO:0000256" key="5">
    <source>
        <dbReference type="SAM" id="MobiDB-lite"/>
    </source>
</evidence>
<dbReference type="PANTHER" id="PTHR30349">
    <property type="entry name" value="PHAGE INTEGRASE-RELATED"/>
    <property type="match status" value="1"/>
</dbReference>
<comment type="similarity">
    <text evidence="1">Belongs to the 'phage' integrase family.</text>
</comment>
<dbReference type="AlphaFoldDB" id="A0A3G9IV50"/>
<dbReference type="InterPro" id="IPR002104">
    <property type="entry name" value="Integrase_catalytic"/>
</dbReference>
<dbReference type="InterPro" id="IPR044068">
    <property type="entry name" value="CB"/>
</dbReference>
<dbReference type="Pfam" id="PF26003">
    <property type="entry name" value="Integrase_N_phage"/>
    <property type="match status" value="1"/>
</dbReference>
<dbReference type="GO" id="GO:0006310">
    <property type="term" value="P:DNA recombination"/>
    <property type="evidence" value="ECO:0007669"/>
    <property type="project" value="UniProtKB-KW"/>
</dbReference>
<dbReference type="InterPro" id="IPR010998">
    <property type="entry name" value="Integrase_recombinase_N"/>
</dbReference>
<sequence>MAEPAKARRKPESWGAIRRLPSGRYQATYVVDGERFKAPHTFSDDAKPLPGKTRVVTGEDKARDWLRGIRVDIERSQWENPYEVARRQAEEEKTAHAETFGEYAAAWVEQRRSGKGDALRPKTATEYRRQLSRGLAEFSSDRLPAITPARVRAWHATRAGVAPTAAGAEARLLRAIMNTAALDGIVDRNPVPTNLTRTTTGKAHRPPTQAELNVILGVIESRYVLAVLLSAYGGLRLSEWRALRRKDLIKDGDRYLLNIERQAQYIGGSWVVGPPKSAEGVRVVSLPAWASKDVSAHLAAHVGPFPDDLVFAPQGRSEFIHDSAFRDAWNPAREAAGLRLATKHDKNGNVIAWENVVREHDLRGFAGTLHAQSGATQKETMAFLGHSTTQAAMAYQHAAEDRLREIADRMPAPTPTTKPTASPIRKRQ</sequence>
<protein>
    <submittedName>
        <fullName evidence="8">Site-specific integrase</fullName>
    </submittedName>
</protein>
<dbReference type="InterPro" id="IPR013762">
    <property type="entry name" value="Integrase-like_cat_sf"/>
</dbReference>
<evidence type="ECO:0000259" key="6">
    <source>
        <dbReference type="PROSITE" id="PS51898"/>
    </source>
</evidence>
<dbReference type="KEGG" id="nbe:Back2_18280"/>
<gene>
    <name evidence="8" type="ORF">Back2_18280</name>
</gene>
<dbReference type="SUPFAM" id="SSF56349">
    <property type="entry name" value="DNA breaking-rejoining enzymes"/>
    <property type="match status" value="1"/>
</dbReference>
<organism evidence="8 9">
    <name type="scientific">Nocardioides baekrokdamisoli</name>
    <dbReference type="NCBI Taxonomy" id="1804624"/>
    <lineage>
        <taxon>Bacteria</taxon>
        <taxon>Bacillati</taxon>
        <taxon>Actinomycetota</taxon>
        <taxon>Actinomycetes</taxon>
        <taxon>Propionibacteriales</taxon>
        <taxon>Nocardioidaceae</taxon>
        <taxon>Nocardioides</taxon>
    </lineage>
</organism>
<proteinExistence type="inferred from homology"/>
<dbReference type="Gene3D" id="1.10.150.130">
    <property type="match status" value="1"/>
</dbReference>
<dbReference type="InterPro" id="IPR011010">
    <property type="entry name" value="DNA_brk_join_enz"/>
</dbReference>